<dbReference type="OrthoDB" id="9805416at2"/>
<accession>F4GIA6</accession>
<dbReference type="InterPro" id="IPR029752">
    <property type="entry name" value="D-isomer_DH_CS1"/>
</dbReference>
<dbReference type="GO" id="GO:0005829">
    <property type="term" value="C:cytosol"/>
    <property type="evidence" value="ECO:0007669"/>
    <property type="project" value="TreeGrafter"/>
</dbReference>
<dbReference type="PANTHER" id="PTHR10996">
    <property type="entry name" value="2-HYDROXYACID DEHYDROGENASE-RELATED"/>
    <property type="match status" value="1"/>
</dbReference>
<reference evidence="8" key="1">
    <citation type="submission" date="2011-04" db="EMBL/GenBank/DDBJ databases">
        <title>The complete genome of Spirochaeta coccoides DSM 17374.</title>
        <authorList>
            <person name="Lucas S."/>
            <person name="Copeland A."/>
            <person name="Lapidus A."/>
            <person name="Bruce D."/>
            <person name="Goodwin L."/>
            <person name="Pitluck S."/>
            <person name="Peters L."/>
            <person name="Kyrpides N."/>
            <person name="Mavromatis K."/>
            <person name="Pagani I."/>
            <person name="Ivanova N."/>
            <person name="Ovchinnikova G."/>
            <person name="Lu M."/>
            <person name="Detter J.C."/>
            <person name="Tapia R."/>
            <person name="Han C."/>
            <person name="Land M."/>
            <person name="Hauser L."/>
            <person name="Markowitz V."/>
            <person name="Cheng J.-F."/>
            <person name="Hugenholtz P."/>
            <person name="Woyke T."/>
            <person name="Wu D."/>
            <person name="Spring S."/>
            <person name="Schroeder M."/>
            <person name="Brambilla E."/>
            <person name="Klenk H.-P."/>
            <person name="Eisen J.A."/>
        </authorList>
    </citation>
    <scope>NUCLEOTIDE SEQUENCE [LARGE SCALE GENOMIC DNA]</scope>
    <source>
        <strain evidence="8">ATCC BAA-1237 / DSM 17374 / SPN1</strain>
    </source>
</reference>
<dbReference type="Pfam" id="PF00389">
    <property type="entry name" value="2-Hacid_dh"/>
    <property type="match status" value="1"/>
</dbReference>
<dbReference type="GO" id="GO:0016618">
    <property type="term" value="F:hydroxypyruvate reductase [NAD(P)H] activity"/>
    <property type="evidence" value="ECO:0007669"/>
    <property type="project" value="TreeGrafter"/>
</dbReference>
<dbReference type="GO" id="GO:0030267">
    <property type="term" value="F:glyoxylate reductase (NADPH) activity"/>
    <property type="evidence" value="ECO:0007669"/>
    <property type="project" value="TreeGrafter"/>
</dbReference>
<dbReference type="PROSITE" id="PS00670">
    <property type="entry name" value="D_2_HYDROXYACID_DH_2"/>
    <property type="match status" value="1"/>
</dbReference>
<dbReference type="STRING" id="760011.Spico_0023"/>
<feature type="domain" description="D-isomer specific 2-hydroxyacid dehydrogenase NAD-binding" evidence="6">
    <location>
        <begin position="116"/>
        <end position="287"/>
    </location>
</feature>
<organism evidence="7 8">
    <name type="scientific">Parasphaerochaeta coccoides (strain ATCC BAA-1237 / DSM 17374 / SPN1)</name>
    <name type="common">Sphaerochaeta coccoides</name>
    <dbReference type="NCBI Taxonomy" id="760011"/>
    <lineage>
        <taxon>Bacteria</taxon>
        <taxon>Pseudomonadati</taxon>
        <taxon>Spirochaetota</taxon>
        <taxon>Spirochaetia</taxon>
        <taxon>Spirochaetales</taxon>
        <taxon>Sphaerochaetaceae</taxon>
        <taxon>Parasphaerochaeta</taxon>
    </lineage>
</organism>
<dbReference type="InterPro" id="IPR050223">
    <property type="entry name" value="D-isomer_2-hydroxyacid_DH"/>
</dbReference>
<evidence type="ECO:0000256" key="3">
    <source>
        <dbReference type="ARBA" id="ARBA00023027"/>
    </source>
</evidence>
<dbReference type="HOGENOM" id="CLU_019796_1_3_12"/>
<feature type="domain" description="D-isomer specific 2-hydroxyacid dehydrogenase catalytic" evidence="5">
    <location>
        <begin position="18"/>
        <end position="318"/>
    </location>
</feature>
<keyword evidence="8" id="KW-1185">Reference proteome</keyword>
<dbReference type="KEGG" id="scc:Spico_0023"/>
<dbReference type="SUPFAM" id="SSF51735">
    <property type="entry name" value="NAD(P)-binding Rossmann-fold domains"/>
    <property type="match status" value="1"/>
</dbReference>
<evidence type="ECO:0000313" key="7">
    <source>
        <dbReference type="EMBL" id="AEC01265.1"/>
    </source>
</evidence>
<dbReference type="InterPro" id="IPR036291">
    <property type="entry name" value="NAD(P)-bd_dom_sf"/>
</dbReference>
<dbReference type="Proteomes" id="UP000007939">
    <property type="component" value="Chromosome"/>
</dbReference>
<evidence type="ECO:0000313" key="8">
    <source>
        <dbReference type="Proteomes" id="UP000007939"/>
    </source>
</evidence>
<keyword evidence="3" id="KW-0520">NAD</keyword>
<dbReference type="EC" id="1.1.1.95" evidence="7"/>
<dbReference type="EMBL" id="CP002659">
    <property type="protein sequence ID" value="AEC01265.1"/>
    <property type="molecule type" value="Genomic_DNA"/>
</dbReference>
<evidence type="ECO:0000256" key="4">
    <source>
        <dbReference type="RuleBase" id="RU003719"/>
    </source>
</evidence>
<evidence type="ECO:0000259" key="5">
    <source>
        <dbReference type="Pfam" id="PF00389"/>
    </source>
</evidence>
<evidence type="ECO:0000256" key="1">
    <source>
        <dbReference type="ARBA" id="ARBA00005854"/>
    </source>
</evidence>
<dbReference type="eggNOG" id="COG0111">
    <property type="taxonomic scope" value="Bacteria"/>
</dbReference>
<dbReference type="RefSeq" id="WP_013738661.1">
    <property type="nucleotide sequence ID" value="NC_015436.1"/>
</dbReference>
<keyword evidence="2 4" id="KW-0560">Oxidoreductase</keyword>
<sequence>MSRKHTVFVTARSFGNADDQALTLLRDHGCNVMKLVATDTEPLTKQLEEKIGEADAIIAGLEPYTAELLAKATKLKVLSRYGVGYDAVDLEATRKQNIAVTITPGANSDSVADMAVSLMLSVARNIPIMDSTTRNGTPQRPSSVEMWRKTLGVIGTGRIGKGVIKRCLGFEMRVLCHDVYQDPELLTMKDVTYTDLETLISNSDFISIHTPLTPDTHNLFSSETFKKMKPRAILVNTARGGIIDERALYDALIAKQIGGAGLDVTSGDEPYEGLRHLPNCILTPHAGAATYEAGSKMSYLAAENVLAVLEGRECKNIVS</sequence>
<dbReference type="Gene3D" id="3.40.50.720">
    <property type="entry name" value="NAD(P)-binding Rossmann-like Domain"/>
    <property type="match status" value="2"/>
</dbReference>
<reference evidence="7 8" key="2">
    <citation type="journal article" date="2012" name="Stand. Genomic Sci.">
        <title>Complete genome sequence of the termite hindgut bacterium Spirochaeta coccoides type strain (SPN1(T)), reclassification in the genus Sphaerochaeta as Sphaerochaeta coccoides comb. nov. and emendations of the family Spirochaetaceae and the genus Sphaerochaeta.</title>
        <authorList>
            <person name="Abt B."/>
            <person name="Han C."/>
            <person name="Scheuner C."/>
            <person name="Lu M."/>
            <person name="Lapidus A."/>
            <person name="Nolan M."/>
            <person name="Lucas S."/>
            <person name="Hammon N."/>
            <person name="Deshpande S."/>
            <person name="Cheng J.F."/>
            <person name="Tapia R."/>
            <person name="Goodwin L.A."/>
            <person name="Pitluck S."/>
            <person name="Liolios K."/>
            <person name="Pagani I."/>
            <person name="Ivanova N."/>
            <person name="Mavromatis K."/>
            <person name="Mikhailova N."/>
            <person name="Huntemann M."/>
            <person name="Pati A."/>
            <person name="Chen A."/>
            <person name="Palaniappan K."/>
            <person name="Land M."/>
            <person name="Hauser L."/>
            <person name="Brambilla E.M."/>
            <person name="Rohde M."/>
            <person name="Spring S."/>
            <person name="Gronow S."/>
            <person name="Goker M."/>
            <person name="Woyke T."/>
            <person name="Bristow J."/>
            <person name="Eisen J.A."/>
            <person name="Markowitz V."/>
            <person name="Hugenholtz P."/>
            <person name="Kyrpides N.C."/>
            <person name="Klenk H.P."/>
            <person name="Detter J.C."/>
        </authorList>
    </citation>
    <scope>NUCLEOTIDE SEQUENCE [LARGE SCALE GENOMIC DNA]</scope>
    <source>
        <strain evidence="8">ATCC BAA-1237 / DSM 17374 / SPN1</strain>
    </source>
</reference>
<evidence type="ECO:0000259" key="6">
    <source>
        <dbReference type="Pfam" id="PF02826"/>
    </source>
</evidence>
<dbReference type="Pfam" id="PF02826">
    <property type="entry name" value="2-Hacid_dh_C"/>
    <property type="match status" value="1"/>
</dbReference>
<comment type="similarity">
    <text evidence="1 4">Belongs to the D-isomer specific 2-hydroxyacid dehydrogenase family.</text>
</comment>
<dbReference type="GO" id="GO:0004617">
    <property type="term" value="F:phosphoglycerate dehydrogenase activity"/>
    <property type="evidence" value="ECO:0007669"/>
    <property type="project" value="UniProtKB-EC"/>
</dbReference>
<evidence type="ECO:0000256" key="2">
    <source>
        <dbReference type="ARBA" id="ARBA00023002"/>
    </source>
</evidence>
<dbReference type="CDD" id="cd12172">
    <property type="entry name" value="PGDH_like_2"/>
    <property type="match status" value="1"/>
</dbReference>
<gene>
    <name evidence="7" type="ordered locus">Spico_0023</name>
</gene>
<proteinExistence type="inferred from homology"/>
<dbReference type="SUPFAM" id="SSF52283">
    <property type="entry name" value="Formate/glycerate dehydrogenase catalytic domain-like"/>
    <property type="match status" value="1"/>
</dbReference>
<dbReference type="PANTHER" id="PTHR10996:SF283">
    <property type="entry name" value="GLYOXYLATE_HYDROXYPYRUVATE REDUCTASE B"/>
    <property type="match status" value="1"/>
</dbReference>
<dbReference type="InterPro" id="IPR006140">
    <property type="entry name" value="D-isomer_DH_NAD-bd"/>
</dbReference>
<name>F4GIA6_PARC1</name>
<dbReference type="GO" id="GO:0051287">
    <property type="term" value="F:NAD binding"/>
    <property type="evidence" value="ECO:0007669"/>
    <property type="project" value="InterPro"/>
</dbReference>
<dbReference type="FunFam" id="3.40.50.720:FF:000203">
    <property type="entry name" value="D-3-phosphoglycerate dehydrogenase (SerA)"/>
    <property type="match status" value="1"/>
</dbReference>
<dbReference type="AlphaFoldDB" id="F4GIA6"/>
<dbReference type="InterPro" id="IPR029753">
    <property type="entry name" value="D-isomer_DH_CS"/>
</dbReference>
<protein>
    <submittedName>
        <fullName evidence="7">Phosphoglycerate dehydrogenase</fullName>
        <ecNumber evidence="7">1.1.1.95</ecNumber>
    </submittedName>
</protein>
<dbReference type="PROSITE" id="PS00065">
    <property type="entry name" value="D_2_HYDROXYACID_DH_1"/>
    <property type="match status" value="1"/>
</dbReference>
<dbReference type="InterPro" id="IPR006139">
    <property type="entry name" value="D-isomer_2_OHA_DH_cat_dom"/>
</dbReference>